<organism evidence="2 3">
    <name type="scientific">Rhizodiscina lignyota</name>
    <dbReference type="NCBI Taxonomy" id="1504668"/>
    <lineage>
        <taxon>Eukaryota</taxon>
        <taxon>Fungi</taxon>
        <taxon>Dikarya</taxon>
        <taxon>Ascomycota</taxon>
        <taxon>Pezizomycotina</taxon>
        <taxon>Dothideomycetes</taxon>
        <taxon>Pleosporomycetidae</taxon>
        <taxon>Aulographales</taxon>
        <taxon>Rhizodiscinaceae</taxon>
        <taxon>Rhizodiscina</taxon>
    </lineage>
</organism>
<dbReference type="AlphaFoldDB" id="A0A9P4M893"/>
<name>A0A9P4M893_9PEZI</name>
<evidence type="ECO:0000256" key="1">
    <source>
        <dbReference type="SAM" id="MobiDB-lite"/>
    </source>
</evidence>
<accession>A0A9P4M893</accession>
<feature type="region of interest" description="Disordered" evidence="1">
    <location>
        <begin position="111"/>
        <end position="136"/>
    </location>
</feature>
<evidence type="ECO:0000313" key="2">
    <source>
        <dbReference type="EMBL" id="KAF2096579.1"/>
    </source>
</evidence>
<comment type="caution">
    <text evidence="2">The sequence shown here is derived from an EMBL/GenBank/DDBJ whole genome shotgun (WGS) entry which is preliminary data.</text>
</comment>
<sequence>MCWTECVFHLPCKHWGPDRFVGEPCVRARPVVSRQLSPVAGTSSRSSSVSVYSTVYDPSVHSTASTVSSTNGISSCSSVRSPSIDSASSTSSSTDAASSVFSATHARNSSVDSTTSISSSRTDAAAAEPSSDRTDSLGSGVVVCGHHMTAVSELGPIAKELVLWAATDATIVEKTVYLPCLYQEKIGCSNSDEDCPRCVKLAERRGRSEYRLVRDVRPWLEGYRMV</sequence>
<gene>
    <name evidence="2" type="ORF">NA57DRAFT_58483</name>
</gene>
<reference evidence="2" key="1">
    <citation type="journal article" date="2020" name="Stud. Mycol.">
        <title>101 Dothideomycetes genomes: a test case for predicting lifestyles and emergence of pathogens.</title>
        <authorList>
            <person name="Haridas S."/>
            <person name="Albert R."/>
            <person name="Binder M."/>
            <person name="Bloem J."/>
            <person name="Labutti K."/>
            <person name="Salamov A."/>
            <person name="Andreopoulos B."/>
            <person name="Baker S."/>
            <person name="Barry K."/>
            <person name="Bills G."/>
            <person name="Bluhm B."/>
            <person name="Cannon C."/>
            <person name="Castanera R."/>
            <person name="Culley D."/>
            <person name="Daum C."/>
            <person name="Ezra D."/>
            <person name="Gonzalez J."/>
            <person name="Henrissat B."/>
            <person name="Kuo A."/>
            <person name="Liang C."/>
            <person name="Lipzen A."/>
            <person name="Lutzoni F."/>
            <person name="Magnuson J."/>
            <person name="Mondo S."/>
            <person name="Nolan M."/>
            <person name="Ohm R."/>
            <person name="Pangilinan J."/>
            <person name="Park H.-J."/>
            <person name="Ramirez L."/>
            <person name="Alfaro M."/>
            <person name="Sun H."/>
            <person name="Tritt A."/>
            <person name="Yoshinaga Y."/>
            <person name="Zwiers L.-H."/>
            <person name="Turgeon B."/>
            <person name="Goodwin S."/>
            <person name="Spatafora J."/>
            <person name="Crous P."/>
            <person name="Grigoriev I."/>
        </authorList>
    </citation>
    <scope>NUCLEOTIDE SEQUENCE</scope>
    <source>
        <strain evidence="2">CBS 133067</strain>
    </source>
</reference>
<proteinExistence type="predicted"/>
<dbReference type="OrthoDB" id="3788755at2759"/>
<keyword evidence="3" id="KW-1185">Reference proteome</keyword>
<feature type="compositionally biased region" description="Low complexity" evidence="1">
    <location>
        <begin position="111"/>
        <end position="127"/>
    </location>
</feature>
<evidence type="ECO:0000313" key="3">
    <source>
        <dbReference type="Proteomes" id="UP000799772"/>
    </source>
</evidence>
<dbReference type="EMBL" id="ML978129">
    <property type="protein sequence ID" value="KAF2096579.1"/>
    <property type="molecule type" value="Genomic_DNA"/>
</dbReference>
<protein>
    <submittedName>
        <fullName evidence="2">Uncharacterized protein</fullName>
    </submittedName>
</protein>
<dbReference type="Proteomes" id="UP000799772">
    <property type="component" value="Unassembled WGS sequence"/>
</dbReference>